<evidence type="ECO:0000313" key="6">
    <source>
        <dbReference type="Proteomes" id="UP001567538"/>
    </source>
</evidence>
<evidence type="ECO:0000313" key="5">
    <source>
        <dbReference type="EMBL" id="KAL1568092.1"/>
    </source>
</evidence>
<reference evidence="5 6" key="1">
    <citation type="submission" date="2024-06" db="EMBL/GenBank/DDBJ databases">
        <title>A chromosome level genome sequence of Diviner's sage (Salvia divinorum).</title>
        <authorList>
            <person name="Ford S.A."/>
            <person name="Ro D.-K."/>
            <person name="Ness R.W."/>
            <person name="Phillips M.A."/>
        </authorList>
    </citation>
    <scope>NUCLEOTIDE SEQUENCE [LARGE SCALE GENOMIC DNA]</scope>
    <source>
        <strain evidence="5">SAF-2024a</strain>
        <tissue evidence="5">Leaf</tissue>
    </source>
</reference>
<name>A0ABD1IHV8_SALDI</name>
<dbReference type="Proteomes" id="UP001567538">
    <property type="component" value="Unassembled WGS sequence"/>
</dbReference>
<dbReference type="InterPro" id="IPR025564">
    <property type="entry name" value="CAAD_dom"/>
</dbReference>
<dbReference type="AlphaFoldDB" id="A0ABD1IHV8"/>
<feature type="domain" description="Cyanobacterial aminoacyl-tRNA synthetase CAAD" evidence="4">
    <location>
        <begin position="126"/>
        <end position="202"/>
    </location>
</feature>
<feature type="transmembrane region" description="Helical" evidence="3">
    <location>
        <begin position="131"/>
        <end position="154"/>
    </location>
</feature>
<comment type="caution">
    <text evidence="5">The sequence shown here is derived from an EMBL/GenBank/DDBJ whole genome shotgun (WGS) entry which is preliminary data.</text>
</comment>
<dbReference type="Pfam" id="PF14159">
    <property type="entry name" value="CAAD"/>
    <property type="match status" value="1"/>
</dbReference>
<dbReference type="PANTHER" id="PTHR33222:SF2">
    <property type="entry name" value="PROTEIN CURVATURE THYLAKOID 1D, CHLOROPLASTIC"/>
    <property type="match status" value="1"/>
</dbReference>
<keyword evidence="3" id="KW-0812">Transmembrane</keyword>
<keyword evidence="6" id="KW-1185">Reference proteome</keyword>
<keyword evidence="3" id="KW-1133">Transmembrane helix</keyword>
<accession>A0ABD1IHV8</accession>
<feature type="region of interest" description="Disordered" evidence="2">
    <location>
        <begin position="1"/>
        <end position="20"/>
    </location>
</feature>
<evidence type="ECO:0000256" key="1">
    <source>
        <dbReference type="ARBA" id="ARBA00004141"/>
    </source>
</evidence>
<dbReference type="PANTHER" id="PTHR33222">
    <property type="match status" value="1"/>
</dbReference>
<comment type="subcellular location">
    <subcellularLocation>
        <location evidence="1">Membrane</location>
        <topology evidence="1">Multi-pass membrane protein</topology>
    </subcellularLocation>
</comment>
<organism evidence="5 6">
    <name type="scientific">Salvia divinorum</name>
    <name type="common">Maria pastora</name>
    <name type="synonym">Diviner's sage</name>
    <dbReference type="NCBI Taxonomy" id="28513"/>
    <lineage>
        <taxon>Eukaryota</taxon>
        <taxon>Viridiplantae</taxon>
        <taxon>Streptophyta</taxon>
        <taxon>Embryophyta</taxon>
        <taxon>Tracheophyta</taxon>
        <taxon>Spermatophyta</taxon>
        <taxon>Magnoliopsida</taxon>
        <taxon>eudicotyledons</taxon>
        <taxon>Gunneridae</taxon>
        <taxon>Pentapetalae</taxon>
        <taxon>asterids</taxon>
        <taxon>lamiids</taxon>
        <taxon>Lamiales</taxon>
        <taxon>Lamiaceae</taxon>
        <taxon>Nepetoideae</taxon>
        <taxon>Mentheae</taxon>
        <taxon>Salviinae</taxon>
        <taxon>Salvia</taxon>
        <taxon>Salvia subgen. Calosphace</taxon>
    </lineage>
</organism>
<keyword evidence="3" id="KW-0472">Membrane</keyword>
<dbReference type="InterPro" id="IPR033344">
    <property type="entry name" value="CURT1"/>
</dbReference>
<evidence type="ECO:0000256" key="2">
    <source>
        <dbReference type="SAM" id="MobiDB-lite"/>
    </source>
</evidence>
<feature type="compositionally biased region" description="Pro residues" evidence="2">
    <location>
        <begin position="1"/>
        <end position="16"/>
    </location>
</feature>
<dbReference type="EMBL" id="JBEAFC010000002">
    <property type="protein sequence ID" value="KAL1568092.1"/>
    <property type="molecule type" value="Genomic_DNA"/>
</dbReference>
<dbReference type="GO" id="GO:0016020">
    <property type="term" value="C:membrane"/>
    <property type="evidence" value="ECO:0007669"/>
    <property type="project" value="UniProtKB-SubCell"/>
</dbReference>
<protein>
    <submittedName>
        <fullName evidence="5">Protein CURVATURE THYLAKOID 1D, chloroplastic-like</fullName>
    </submittedName>
</protein>
<proteinExistence type="predicted"/>
<sequence length="206" mass="22990">MELCTPPPISKSPPPLHATRFSPTTVRFQPLLRSTTHRPLLYNHPVFSFGLKLQRGSSLRSTKSEEISSDATAYVEDDSKTVDEAQLVENTDDYESGLDQELQEGSLFDNPLKLLKFLEGLNIKLDYEETYTFLAFGSGGAVALWLVAAILSAIDSIPVLPKALELVGLVYTLWFSSRYLILKKNRGELLARVEELKQQVLGSEDD</sequence>
<evidence type="ECO:0000259" key="4">
    <source>
        <dbReference type="Pfam" id="PF14159"/>
    </source>
</evidence>
<feature type="transmembrane region" description="Helical" evidence="3">
    <location>
        <begin position="166"/>
        <end position="182"/>
    </location>
</feature>
<gene>
    <name evidence="5" type="ORF">AAHA92_03496</name>
</gene>
<evidence type="ECO:0000256" key="3">
    <source>
        <dbReference type="SAM" id="Phobius"/>
    </source>
</evidence>